<sequence length="353" mass="39935">MKILYAGNFDLSGYTGKNRATRQKLQALTALVDELKFFSVNCKPRLFGLLVTELKCFAYILRQRPDIFISRGNIGLLSVCLCKLLKCKTFREIHADRIEEINLLNKSEIFKSVLKLIALYTLMIDRLADARIFNHPLLKDWYDATYGCGPLDFYCYNGFAQTKMQALDKKDILAKYKKSHGLSDNYRYLIFTGSASQWHGVEYLVALQGQLNQNNSDLKIICAGGRVGPEIDPQRLLINISPLDDQGSDELISIASACLLPVNNRRVSPGSPLKLYDYIKHGGFVITQEQVLGYCDEVQKYGRGVCVNFLDAAATAQRLMDLDFTATIATPIAHYSWQARMNTWLDVFKKVIV</sequence>
<proteinExistence type="predicted"/>
<name>A0ABU5GSF2_9GAMM</name>
<dbReference type="RefSeq" id="WP_321553528.1">
    <property type="nucleotide sequence ID" value="NZ_JAXIVU010000008.1"/>
</dbReference>
<organism evidence="1 2">
    <name type="scientific">Denitrificimonas halotolerans</name>
    <dbReference type="NCBI Taxonomy" id="3098930"/>
    <lineage>
        <taxon>Bacteria</taxon>
        <taxon>Pseudomonadati</taxon>
        <taxon>Pseudomonadota</taxon>
        <taxon>Gammaproteobacteria</taxon>
        <taxon>Pseudomonadales</taxon>
        <taxon>Pseudomonadaceae</taxon>
        <taxon>Denitrificimonas</taxon>
    </lineage>
</organism>
<reference evidence="1 2" key="1">
    <citation type="submission" date="2023-12" db="EMBL/GenBank/DDBJ databases">
        <title>Denitrificimonas halotolerans sp. nov.,a novel species isolated from landfill leachate.</title>
        <authorList>
            <person name="Wang S."/>
        </authorList>
    </citation>
    <scope>NUCLEOTIDE SEQUENCE [LARGE SCALE GENOMIC DNA]</scope>
    <source>
        <strain evidence="1 2">JX-1</strain>
    </source>
</reference>
<dbReference type="SUPFAM" id="SSF53756">
    <property type="entry name" value="UDP-Glycosyltransferase/glycogen phosphorylase"/>
    <property type="match status" value="1"/>
</dbReference>
<dbReference type="EMBL" id="JAXIVU010000008">
    <property type="protein sequence ID" value="MDY7219437.1"/>
    <property type="molecule type" value="Genomic_DNA"/>
</dbReference>
<dbReference type="Gene3D" id="3.40.50.2000">
    <property type="entry name" value="Glycogen Phosphorylase B"/>
    <property type="match status" value="1"/>
</dbReference>
<evidence type="ECO:0000313" key="2">
    <source>
        <dbReference type="Proteomes" id="UP001294570"/>
    </source>
</evidence>
<comment type="caution">
    <text evidence="1">The sequence shown here is derived from an EMBL/GenBank/DDBJ whole genome shotgun (WGS) entry which is preliminary data.</text>
</comment>
<dbReference type="Proteomes" id="UP001294570">
    <property type="component" value="Unassembled WGS sequence"/>
</dbReference>
<protein>
    <submittedName>
        <fullName evidence="1">Uncharacterized protein</fullName>
    </submittedName>
</protein>
<accession>A0ABU5GSF2</accession>
<keyword evidence="2" id="KW-1185">Reference proteome</keyword>
<gene>
    <name evidence="1" type="ORF">TOI97_07635</name>
</gene>
<evidence type="ECO:0000313" key="1">
    <source>
        <dbReference type="EMBL" id="MDY7219437.1"/>
    </source>
</evidence>